<gene>
    <name evidence="2" type="ordered locus">Dfer_4020</name>
</gene>
<evidence type="ECO:0000259" key="1">
    <source>
        <dbReference type="Pfam" id="PF13524"/>
    </source>
</evidence>
<dbReference type="PANTHER" id="PTHR12526">
    <property type="entry name" value="GLYCOSYLTRANSFERASE"/>
    <property type="match status" value="1"/>
</dbReference>
<sequence length="368" mass="42063">MKLNVVVYGVVAGSYRTQNLIRSLFDISEINLFYLNPGLLWERPSLWNKIQRMIVELTVVWRSDIIIIPATRHQNPYKYKLAKFFKKQIITDFYISYYDTFVTDRKTIAKESPEAAKHFKLDRNAILSSDRTIFLNGSEAEYYTRLLDIKLSDIRYSIVPLCVDARQKAANPFANGTTDKLTICWWGSYIPLHGLDKIIEAAHLLSKIMSDFEFVLFGNDDEKAMPFRNKIRELGIENFVKIDNSKSFHNGQLEPFLVSRCDIALGGFGDSEKAKNVFLNKVADAFAFGIPVLSMKTKAMDTLLSGDDIVICDNQPQAIVDAVTALKMDRERLKKIGENGYNRYLDTFSYEAFKSRVKGVIQPQLNGN</sequence>
<dbReference type="AlphaFoldDB" id="C6VZ18"/>
<evidence type="ECO:0000313" key="2">
    <source>
        <dbReference type="EMBL" id="ACT95224.1"/>
    </source>
</evidence>
<organism evidence="2 3">
    <name type="scientific">Dyadobacter fermentans (strain ATCC 700827 / DSM 18053 / CIP 107007 / KCTC 52180 / NS114)</name>
    <dbReference type="NCBI Taxonomy" id="471854"/>
    <lineage>
        <taxon>Bacteria</taxon>
        <taxon>Pseudomonadati</taxon>
        <taxon>Bacteroidota</taxon>
        <taxon>Cytophagia</taxon>
        <taxon>Cytophagales</taxon>
        <taxon>Spirosomataceae</taxon>
        <taxon>Dyadobacter</taxon>
    </lineage>
</organism>
<keyword evidence="2" id="KW-0808">Transferase</keyword>
<dbReference type="Gene3D" id="3.40.50.2000">
    <property type="entry name" value="Glycogen Phosphorylase B"/>
    <property type="match status" value="1"/>
</dbReference>
<evidence type="ECO:0000313" key="3">
    <source>
        <dbReference type="Proteomes" id="UP000002011"/>
    </source>
</evidence>
<dbReference type="STRING" id="471854.Dfer_4020"/>
<dbReference type="GO" id="GO:0016740">
    <property type="term" value="F:transferase activity"/>
    <property type="evidence" value="ECO:0007669"/>
    <property type="project" value="UniProtKB-KW"/>
</dbReference>
<dbReference type="eggNOG" id="COG0438">
    <property type="taxonomic scope" value="Bacteria"/>
</dbReference>
<reference evidence="2 3" key="1">
    <citation type="journal article" date="2009" name="Stand. Genomic Sci.">
        <title>Complete genome sequence of Dyadobacter fermentans type strain (NS114).</title>
        <authorList>
            <person name="Lang E."/>
            <person name="Lapidus A."/>
            <person name="Chertkov O."/>
            <person name="Brettin T."/>
            <person name="Detter J.C."/>
            <person name="Han C."/>
            <person name="Copeland A."/>
            <person name="Glavina Del Rio T."/>
            <person name="Nolan M."/>
            <person name="Chen F."/>
            <person name="Lucas S."/>
            <person name="Tice H."/>
            <person name="Cheng J.F."/>
            <person name="Land M."/>
            <person name="Hauser L."/>
            <person name="Chang Y.J."/>
            <person name="Jeffries C.D."/>
            <person name="Kopitz M."/>
            <person name="Bruce D."/>
            <person name="Goodwin L."/>
            <person name="Pitluck S."/>
            <person name="Ovchinnikova G."/>
            <person name="Pati A."/>
            <person name="Ivanova N."/>
            <person name="Mavrommatis K."/>
            <person name="Chen A."/>
            <person name="Palaniappan K."/>
            <person name="Chain P."/>
            <person name="Bristow J."/>
            <person name="Eisen J.A."/>
            <person name="Markowitz V."/>
            <person name="Hugenholtz P."/>
            <person name="Goker M."/>
            <person name="Rohde M."/>
            <person name="Kyrpides N.C."/>
            <person name="Klenk H.P."/>
        </authorList>
    </citation>
    <scope>NUCLEOTIDE SEQUENCE [LARGE SCALE GENOMIC DNA]</scope>
    <source>
        <strain evidence="3">ATCC 700827 / DSM 18053 / CIP 107007 / KCTC 52180 / NS114</strain>
    </source>
</reference>
<accession>C6VZ18</accession>
<dbReference type="InterPro" id="IPR055259">
    <property type="entry name" value="YkvP/CgeB_Glyco_trans-like"/>
</dbReference>
<dbReference type="Pfam" id="PF13524">
    <property type="entry name" value="Glyco_trans_1_2"/>
    <property type="match status" value="1"/>
</dbReference>
<dbReference type="OrthoDB" id="7560678at2"/>
<protein>
    <submittedName>
        <fullName evidence="2">Glycosyl transferase group 1</fullName>
    </submittedName>
</protein>
<proteinExistence type="predicted"/>
<name>C6VZ18_DYAFD</name>
<dbReference type="SUPFAM" id="SSF53756">
    <property type="entry name" value="UDP-Glycosyltransferase/glycogen phosphorylase"/>
    <property type="match status" value="1"/>
</dbReference>
<dbReference type="HOGENOM" id="CLU_701500_0_0_10"/>
<dbReference type="RefSeq" id="WP_015813467.1">
    <property type="nucleotide sequence ID" value="NC_013037.1"/>
</dbReference>
<keyword evidence="3" id="KW-1185">Reference proteome</keyword>
<dbReference type="EMBL" id="CP001619">
    <property type="protein sequence ID" value="ACT95224.1"/>
    <property type="molecule type" value="Genomic_DNA"/>
</dbReference>
<dbReference type="KEGG" id="dfe:Dfer_4020"/>
<dbReference type="Proteomes" id="UP000002011">
    <property type="component" value="Chromosome"/>
</dbReference>
<feature type="domain" description="Spore protein YkvP/CgeB glycosyl transferase-like" evidence="1">
    <location>
        <begin position="258"/>
        <end position="351"/>
    </location>
</feature>